<evidence type="ECO:0000256" key="1">
    <source>
        <dbReference type="SAM" id="MobiDB-lite"/>
    </source>
</evidence>
<protein>
    <submittedName>
        <fullName evidence="2">Uncharacterized protein</fullName>
    </submittedName>
</protein>
<dbReference type="AlphaFoldDB" id="A0A8T0DSW4"/>
<proteinExistence type="predicted"/>
<comment type="caution">
    <text evidence="2">The sequence shown here is derived from an EMBL/GenBank/DDBJ whole genome shotgun (WGS) entry which is preliminary data.</text>
</comment>
<feature type="region of interest" description="Disordered" evidence="1">
    <location>
        <begin position="98"/>
        <end position="176"/>
    </location>
</feature>
<dbReference type="Proteomes" id="UP000699462">
    <property type="component" value="Unassembled WGS sequence"/>
</dbReference>
<keyword evidence="3" id="KW-1185">Reference proteome</keyword>
<dbReference type="EMBL" id="JTDF01000873">
    <property type="protein sequence ID" value="KAF8570853.1"/>
    <property type="molecule type" value="Genomic_DNA"/>
</dbReference>
<evidence type="ECO:0000313" key="2">
    <source>
        <dbReference type="EMBL" id="KAF8570853.1"/>
    </source>
</evidence>
<accession>A0A8T0DSW4</accession>
<gene>
    <name evidence="2" type="ORF">P879_02011</name>
</gene>
<sequence length="176" mass="18926">MAHNSNSLNSTTLPSTSLGLKDLRIVQLPNPDRTRTCALLSKVTDLLNAFEKSPPQPFEGPSTDGRSIELDLFIPSVCDTLEDNGLRLEDVRFDDQDEFSVNSDSSVSSSSSSSVSTRSVNTDSADMNPLSSVVRLPSGAGANARPRIEELSSCDSPNRLESKHCQSISGLSTSRH</sequence>
<feature type="compositionally biased region" description="Low complexity" evidence="1">
    <location>
        <begin position="100"/>
        <end position="124"/>
    </location>
</feature>
<organism evidence="2 3">
    <name type="scientific">Paragonimus westermani</name>
    <dbReference type="NCBI Taxonomy" id="34504"/>
    <lineage>
        <taxon>Eukaryota</taxon>
        <taxon>Metazoa</taxon>
        <taxon>Spiralia</taxon>
        <taxon>Lophotrochozoa</taxon>
        <taxon>Platyhelminthes</taxon>
        <taxon>Trematoda</taxon>
        <taxon>Digenea</taxon>
        <taxon>Plagiorchiida</taxon>
        <taxon>Troglotremata</taxon>
        <taxon>Troglotrematidae</taxon>
        <taxon>Paragonimus</taxon>
    </lineage>
</organism>
<feature type="compositionally biased region" description="Polar residues" evidence="1">
    <location>
        <begin position="165"/>
        <end position="176"/>
    </location>
</feature>
<name>A0A8T0DSW4_9TREM</name>
<dbReference type="OrthoDB" id="6274879at2759"/>
<reference evidence="2 3" key="1">
    <citation type="submission" date="2019-07" db="EMBL/GenBank/DDBJ databases">
        <title>Annotation for the trematode Paragonimus westermani.</title>
        <authorList>
            <person name="Choi Y.-J."/>
        </authorList>
    </citation>
    <scope>NUCLEOTIDE SEQUENCE [LARGE SCALE GENOMIC DNA]</scope>
    <source>
        <strain evidence="2">180907_Pwestermani</strain>
    </source>
</reference>
<evidence type="ECO:0000313" key="3">
    <source>
        <dbReference type="Proteomes" id="UP000699462"/>
    </source>
</evidence>